<dbReference type="InterPro" id="IPR001680">
    <property type="entry name" value="WD40_rpt"/>
</dbReference>
<dbReference type="SMART" id="SM00320">
    <property type="entry name" value="WD40"/>
    <property type="match status" value="12"/>
</dbReference>
<feature type="region of interest" description="Disordered" evidence="9">
    <location>
        <begin position="20"/>
        <end position="56"/>
    </location>
</feature>
<dbReference type="Gene3D" id="2.60.40.820">
    <property type="entry name" value="Transcription factor, T-box"/>
    <property type="match status" value="1"/>
</dbReference>
<dbReference type="PROSITE" id="PS01264">
    <property type="entry name" value="TBOX_2"/>
    <property type="match status" value="1"/>
</dbReference>
<feature type="compositionally biased region" description="Polar residues" evidence="9">
    <location>
        <begin position="30"/>
        <end position="41"/>
    </location>
</feature>
<dbReference type="PROSITE" id="PS50252">
    <property type="entry name" value="TBOX_3"/>
    <property type="match status" value="1"/>
</dbReference>
<feature type="region of interest" description="Disordered" evidence="9">
    <location>
        <begin position="3111"/>
        <end position="3250"/>
    </location>
</feature>
<dbReference type="Pfam" id="PF00907">
    <property type="entry name" value="T-box"/>
    <property type="match status" value="1"/>
</dbReference>
<feature type="compositionally biased region" description="Low complexity" evidence="9">
    <location>
        <begin position="42"/>
        <end position="55"/>
    </location>
</feature>
<keyword evidence="5" id="KW-0804">Transcription</keyword>
<dbReference type="InterPro" id="IPR056162">
    <property type="entry name" value="WD40_MABP1-WDR62_2nd"/>
</dbReference>
<keyword evidence="13" id="KW-1185">Reference proteome</keyword>
<keyword evidence="12" id="KW-0418">Kinase</keyword>
<dbReference type="InterPro" id="IPR008967">
    <property type="entry name" value="p53-like_TF_DNA-bd_sf"/>
</dbReference>
<feature type="compositionally biased region" description="Polar residues" evidence="9">
    <location>
        <begin position="1903"/>
        <end position="1921"/>
    </location>
</feature>
<keyword evidence="12" id="KW-0808">Transferase</keyword>
<dbReference type="InterPro" id="IPR036960">
    <property type="entry name" value="T-box_sf"/>
</dbReference>
<keyword evidence="6 7" id="KW-0539">Nucleus</keyword>
<feature type="compositionally biased region" description="Polar residues" evidence="9">
    <location>
        <begin position="2080"/>
        <end position="2091"/>
    </location>
</feature>
<dbReference type="GO" id="GO:0016301">
    <property type="term" value="F:kinase activity"/>
    <property type="evidence" value="ECO:0007669"/>
    <property type="project" value="UniProtKB-KW"/>
</dbReference>
<dbReference type="GO" id="GO:0060429">
    <property type="term" value="P:epithelium development"/>
    <property type="evidence" value="ECO:0007669"/>
    <property type="project" value="UniProtKB-ARBA"/>
</dbReference>
<feature type="repeat" description="WD" evidence="8">
    <location>
        <begin position="2922"/>
        <end position="2955"/>
    </location>
</feature>
<evidence type="ECO:0000256" key="8">
    <source>
        <dbReference type="PROSITE-ProRule" id="PRU00221"/>
    </source>
</evidence>
<dbReference type="Proteomes" id="UP000319801">
    <property type="component" value="Unassembled WGS sequence"/>
</dbReference>
<feature type="region of interest" description="Disordered" evidence="9">
    <location>
        <begin position="364"/>
        <end position="383"/>
    </location>
</feature>
<dbReference type="PROSITE" id="PS50082">
    <property type="entry name" value="WD_REPEATS_2"/>
    <property type="match status" value="2"/>
</dbReference>
<dbReference type="SUPFAM" id="SSF49417">
    <property type="entry name" value="p53-like transcription factors"/>
    <property type="match status" value="1"/>
</dbReference>
<feature type="compositionally biased region" description="Polar residues" evidence="9">
    <location>
        <begin position="1887"/>
        <end position="1896"/>
    </location>
</feature>
<dbReference type="GO" id="GO:0046983">
    <property type="term" value="F:protein dimerization activity"/>
    <property type="evidence" value="ECO:0007669"/>
    <property type="project" value="InterPro"/>
</dbReference>
<feature type="region of interest" description="Disordered" evidence="9">
    <location>
        <begin position="1875"/>
        <end position="1931"/>
    </location>
</feature>
<feature type="region of interest" description="Disordered" evidence="9">
    <location>
        <begin position="657"/>
        <end position="719"/>
    </location>
</feature>
<feature type="repeat" description="WD" evidence="8">
    <location>
        <begin position="2698"/>
        <end position="2739"/>
    </location>
</feature>
<evidence type="ECO:0000313" key="12">
    <source>
        <dbReference type="EMBL" id="TSK58026.1"/>
    </source>
</evidence>
<evidence type="ECO:0000256" key="3">
    <source>
        <dbReference type="ARBA" id="ARBA00023015"/>
    </source>
</evidence>
<dbReference type="PRINTS" id="PR00937">
    <property type="entry name" value="TBOX"/>
</dbReference>
<feature type="compositionally biased region" description="Basic and acidic residues" evidence="9">
    <location>
        <begin position="2139"/>
        <end position="2153"/>
    </location>
</feature>
<comment type="caution">
    <text evidence="12">The sequence shown here is derived from an EMBL/GenBank/DDBJ whole genome shotgun (WGS) entry which is preliminary data.</text>
</comment>
<accession>A0A556TSM1</accession>
<keyword evidence="1 8" id="KW-0853">WD repeat</keyword>
<evidence type="ECO:0000259" key="10">
    <source>
        <dbReference type="PROSITE" id="PS50252"/>
    </source>
</evidence>
<sequence length="3706" mass="408857">MEGDGTEVMLDNERVTEGKCLVPTFPPASSPTNQKVTFSPRSVTQSSTQKSHTSSDITVTLENESAWNRFHSLGTEMILAKQGRRMFPCCRFRLSGLDQKKKYFLVMDISPFDDFTYRWDGKSWKPVAVDESHILGQICVHPESPAVGQQWMDSPVSFYKVKLTNDTTDQEGCVILRPMRRYLPRLHIVPFDPDSGRTIVLDSPNVKIFSFPQTEFYAVTSYQNPQITQLKIDCNPFAMAFREDNQSIRLLQDKLQPCSSVRTLFQSPLLSLAQKISEKRREGAIKSKASTCIKNNRAEVIHPVTHSPKAEEGIFTKMRNAILRNPNTDYIENGGSTKAVLNKCPAEPVLGEHMAALEFDPSESVSLEESMPATVEPVPPISSTEHSKSCLDFVISEKGCTDSNSPTESSMSAQSSQTLGEIKSATVFPPRPPFLNAGQVQERKPGHLIRRRLYRRGRKAKAKCWSNAKYRKPAPADVPQKGPLHPDLEDVEGMLFVSFVAKEALSFNAKNIKKSKISLPPPSLTYEQSDNHKVEDAAGSFVSRTGKTNDLTKIKGWREKFSTSAVQSAPESKDLLCEQLFQKTCQRTVLIGKKSGLKNNSAFCSDMLDAYLENEAQQISDRVAVFSTRSSSPVSYQLPSKSSSYVVTLDSLLKTRSGSSNKAYSKPMDETPRSSAQPFQAHRQAGSTLPANRSVRFVSKPGRKKKLDKSPLGLNSSAETTSHISSVMIPANARNKKLLHHMEKEAISHGQNRTHITAARAKFALTALINFTKKNKKPKFHMQTENENECSEDFCHLGCVCYSLEREIRGPTHCRRVECMFECSCFKHKVLLLRPPEETPTVQRGRKRSVLAFPIADPEREPRPPPALNINSLWKRKTGEHDPEPIFVPVPSDASKSVSTLRIGRKYSSKKVPDEDKDPVYLYFESMMTCARVREYNSNPPPQIHMFPTKKDMKEPEHFNGIGEAGGLPFSQKITETNPTELAMKPNECLPTKLLEILSECNWEPHRNLVLSTLFRRMNSDLLSHPFCLAMYKIQLISTTIKGAGRSSTVTYKVCISRADEKEMTNDLQAPVKKSTKKSLKGVESKLLKPCEAQAQKGTVDTNPGSKSSMSMENQQRKPLAKRLLRQLFFLNGASPGYLKADIRKPGTPSHGLIKVNGKSYSKAKLQLGKLGALHPVNRIAAYVTGRLVPRLRDQTKIVGNTSKRCLSKGGPKPKSSTGNVANLSNLPLTGPPLASVLEPNTASSNTMGPPPGTTPVVPDGTRFVIVPVTPSNSAAAPLAESVTGSTLPPGQQVILQPVTGMPGSTFVCQYNGQMIQLKPISSHHQPPSSVNEGSTTQTVYNTELPNNTRSLQLPLTSTPLPKMLPKPFTDIAPKMHSLSGTSGINIASGMSAIKFLQSSLAGKTGTFSFRICPPTAEKKSVGSEPDVKRPELGDSSTVVLPGGFTLIKLLNTAVPVVPANVISAASHSAEISQVEESAVKPFVQSCLPSREQNCQVAEIITSPVETSNCDSSQESTEGLNQSENSVPFKVVIKDEPVEHSVAVDTVTPNRNDWIPEGAVMVHKSDVSEPESKDMNDWPPKGAERILWTDSADEEENLNVADENPATKDAIELKTTTTVDFNSHDKCFHQGHPTCNKKETSKCPHIQTNDLPSDEDMCTKSSSMLNINQDEGFDPFINTYNINVENISKQDSNKLSQISFGCSDINKQVMIQEENSSIFSKTEPYDKLTEIDVAGNKPDIKDQGLLIENSASDISKKGYYNNQTGENTFLENISISEQRLNSANNDNGASRFLLDDQTVVNSIPTAHLLSTASLAQKTGLNNLSPLPDNMRKLSPEFPDSLDKRSDKCTETSQIVNQDRGADEIVVDVMNLSEDENPSIEFDRNEDNLSADSTLNSSEDEISSNDFTSASEPTDDSGNTSNEDVDVESFENNDGKRLINMLKFQRRHQHKTEGAAELKQKDLTSLSKSGYQPTDELEKRLSHTEKERVRRDEMRHSFAALRKALNVEEQVKLFNHDILNQARLTIWALKHRSQYLEKRKEALQQTQSVYLSKLVELSKMPEADGKVGCKEQCDQQKRVDSQNTLQTSVSNPPANPRQLDGEGNPPRLGRWKTPNDMRVRSKKALRQPFITNTAAVSKSSDLHRSPDSPSDHTLNRPSFNTEKRSLPKIVLQSFKKTDTVKLNTETKTSQSNSTEVSNTTELLKGDNSEQQSQNKCHAAKESNHVEKTLVSKPSNKESLTPSSAVNEDDVKNDTLSELEKDEQISVPVVKEKVLTLEKVLGITTWGNSGLACDSNSGTVAYPAGCVIVLLNPTKNSQQHIINTSRKTITALAFSSDGKYLVTGEHGHLPAVRVWDVADGSQVAELQQHKYGVGCVAFSPNSKYIVSIGYQHDMSVNVWAWKKNMLVAANKVSSKVTAVSFSEDSSYFVTAGNRHVKYWYLEPCNSNKLTAPVPLLGRSGLLGDLQNNNFCDVVCGHGEKSKSTFCITSSGLLCEFNEKRMLDKWVDLQTGTARALCVTEDLIFCACAEGTVRVFTPSDLHFICTLPRPHHPSSRASHLFSNNPDVRYPDSVAVTYDPVNLWLSCVYSDHSLYVWDVQDLQRVGKVYSGLYHSACVWDLQICPGASEKPLTGLASSELFFSCSADSTIRMWRTEPYDNPANRNRLSYDLQEVIYTASNGACQLNAEGTGTSCLEKTEEQPTESQTGIRTICVSPDGKHLASGDRNGTLRIYELDTMEEVLQIKMHDSEILCLEYSKPETGMNLLATAGRDRLIHVLDVDDDYTLLQTLDDHSSSITAVRFAASEGKVRMVSCGADKSVYIRAAHRTLKGVKFKRTHHIVRKSTLHDLDVDPTCKCAVVGCQDRSIRVFNISSGKQKKSFKGSQAEDGSLLRVQIDPSGLYVATSCSEKNLSLFDLQTGDCLAAVFGHSEIITSIKFTQNCRHLISASGDGCIFIWRLAPELTVKIKERRDQFARRLSSPAFTDSWRSLASLGNFRRVSTDSLELQSTLSLPTCTSESEEGEDVEKIKDVQIPDDHEMPQSLLEEDQGSSISVAALPEVPRRRKRWNCRMGSFELMVKSMLELQQFDSFSKPKAPLRVSSSQLSNQACSSTARLLKDTKGSKKRQTCADSSWSRPAMSSEPEGEVLSSELCPSTDSLPGMYQEQEEKIQCQGSHSPDRGSSMGYASGGSSPEQTHKGLDDPEPLSTDDEDGETVRGRPFLKPESPEPKSFFEKQLETLSDANNSGNEAKSQSSISASLLAQGSTARRTSKFLCKSDKKSEKCAIFKPPVSTVHPMQKDSDQKTKLEQRSDFCISEQLHSAPKRRKTCRVKNVVSPTMSRAVIPVDKSIAQSMSELSISANSRRSITKSLLKQSSRPFTTELLTDTNDSISKHTFLTNPPSPQLWESPNAIRRLKVRSYMSPTTSSKAKVNRSVSLKEGLHLNLSDSQTSSCPGSSSTSPSRAGDSFLSLSAPLPGPSNPFESGLSHGKCPSNPTAKTTKSHVSTRLSSPLSEYPSRSTPTPSTDFAASTNTFLKTGVLYGDISHTKGQVQPTKCELPIPISQSVPIKNSSGFKTLSHTPQHPLVDVLQTCGVTYKSQSDQEPLMTLETCRQAAAELYNSVKKVIQLYTMVSSCIGTVGLEQQGMERVLMDALFMAHSELEALPGLTPATGPSVLGEGEEKTMALLEQYSQLLLQSVERRLEHKVEAQNL</sequence>
<feature type="compositionally biased region" description="Basic and acidic residues" evidence="9">
    <location>
        <begin position="1950"/>
        <end position="1961"/>
    </location>
</feature>
<evidence type="ECO:0000256" key="5">
    <source>
        <dbReference type="ARBA" id="ARBA00023163"/>
    </source>
</evidence>
<feature type="domain" description="BHLH" evidence="11">
    <location>
        <begin position="1977"/>
        <end position="2028"/>
    </location>
</feature>
<feature type="region of interest" description="Disordered" evidence="9">
    <location>
        <begin position="2076"/>
        <end position="2165"/>
    </location>
</feature>
<protein>
    <submittedName>
        <fullName evidence="12">Mitogen-activated protein kinase-binding protein 1</fullName>
    </submittedName>
</protein>
<dbReference type="PANTHER" id="PTHR44813">
    <property type="entry name" value="MITOGEN-ACTIVATED PROTEIN KINASE-BINDING PROTEIN 1"/>
    <property type="match status" value="1"/>
</dbReference>
<dbReference type="GO" id="GO:0009653">
    <property type="term" value="P:anatomical structure morphogenesis"/>
    <property type="evidence" value="ECO:0007669"/>
    <property type="project" value="UniProtKB-ARBA"/>
</dbReference>
<evidence type="ECO:0000259" key="11">
    <source>
        <dbReference type="PROSITE" id="PS50888"/>
    </source>
</evidence>
<dbReference type="Gene3D" id="4.10.280.10">
    <property type="entry name" value="Helix-loop-helix DNA-binding domain"/>
    <property type="match status" value="1"/>
</dbReference>
<evidence type="ECO:0000256" key="2">
    <source>
        <dbReference type="ARBA" id="ARBA00022737"/>
    </source>
</evidence>
<feature type="compositionally biased region" description="Polar residues" evidence="9">
    <location>
        <begin position="3233"/>
        <end position="3246"/>
    </location>
</feature>
<dbReference type="GO" id="GO:0003700">
    <property type="term" value="F:DNA-binding transcription factor activity"/>
    <property type="evidence" value="ECO:0007669"/>
    <property type="project" value="InterPro"/>
</dbReference>
<dbReference type="Pfam" id="PF24782">
    <property type="entry name" value="WD40_MABP1-WDR62_2nd"/>
    <property type="match status" value="1"/>
</dbReference>
<feature type="compositionally biased region" description="Polar residues" evidence="9">
    <location>
        <begin position="1962"/>
        <end position="1971"/>
    </location>
</feature>
<dbReference type="Pfam" id="PF24780">
    <property type="entry name" value="WD40_MABP1-WDR62_1st"/>
    <property type="match status" value="1"/>
</dbReference>
<evidence type="ECO:0000256" key="7">
    <source>
        <dbReference type="PROSITE-ProRule" id="PRU00201"/>
    </source>
</evidence>
<evidence type="ECO:0000256" key="9">
    <source>
        <dbReference type="SAM" id="MobiDB-lite"/>
    </source>
</evidence>
<dbReference type="GO" id="GO:0046330">
    <property type="term" value="P:positive regulation of JNK cascade"/>
    <property type="evidence" value="ECO:0007669"/>
    <property type="project" value="TreeGrafter"/>
</dbReference>
<feature type="compositionally biased region" description="Polar residues" evidence="9">
    <location>
        <begin position="2128"/>
        <end position="2138"/>
    </location>
</feature>
<dbReference type="GO" id="GO:0043124">
    <property type="term" value="P:negative regulation of canonical NF-kappaB signal transduction"/>
    <property type="evidence" value="ECO:0007669"/>
    <property type="project" value="TreeGrafter"/>
</dbReference>
<evidence type="ECO:0000256" key="6">
    <source>
        <dbReference type="ARBA" id="ARBA00023242"/>
    </source>
</evidence>
<keyword evidence="2" id="KW-0677">Repeat</keyword>
<gene>
    <name evidence="12" type="ORF">Baya_3674</name>
</gene>
<feature type="region of interest" description="Disordered" evidence="9">
    <location>
        <begin position="1093"/>
        <end position="1116"/>
    </location>
</feature>
<feature type="compositionally biased region" description="Low complexity" evidence="9">
    <location>
        <begin position="3176"/>
        <end position="3187"/>
    </location>
</feature>
<feature type="compositionally biased region" description="Basic and acidic residues" evidence="9">
    <location>
        <begin position="1829"/>
        <end position="1849"/>
    </location>
</feature>
<dbReference type="InterPro" id="IPR036322">
    <property type="entry name" value="WD40_repeat_dom_sf"/>
</dbReference>
<comment type="caution">
    <text evidence="7">Lacks conserved residue(s) required for the propagation of feature annotation.</text>
</comment>
<dbReference type="InterPro" id="IPR018186">
    <property type="entry name" value="TF_T-box_CS"/>
</dbReference>
<feature type="region of interest" description="Disordered" evidence="9">
    <location>
        <begin position="1820"/>
        <end position="1860"/>
    </location>
</feature>
<feature type="compositionally biased region" description="Basic and acidic residues" evidence="9">
    <location>
        <begin position="1975"/>
        <end position="1988"/>
    </location>
</feature>
<feature type="compositionally biased region" description="Polar residues" evidence="9">
    <location>
        <begin position="1215"/>
        <end position="1226"/>
    </location>
</feature>
<dbReference type="EMBL" id="VCAZ01000016">
    <property type="protein sequence ID" value="TSK58026.1"/>
    <property type="molecule type" value="Genomic_DNA"/>
</dbReference>
<dbReference type="OrthoDB" id="6154712at2759"/>
<feature type="region of interest" description="Disordered" evidence="9">
    <location>
        <begin position="1945"/>
        <end position="1988"/>
    </location>
</feature>
<dbReference type="PROSITE" id="PS50888">
    <property type="entry name" value="BHLH"/>
    <property type="match status" value="1"/>
</dbReference>
<feature type="compositionally biased region" description="Basic and acidic residues" evidence="9">
    <location>
        <begin position="3220"/>
        <end position="3232"/>
    </location>
</feature>
<feature type="compositionally biased region" description="Polar residues" evidence="9">
    <location>
        <begin position="2230"/>
        <end position="2244"/>
    </location>
</feature>
<dbReference type="InterPro" id="IPR055292">
    <property type="entry name" value="MABP1"/>
</dbReference>
<dbReference type="SUPFAM" id="SSF47459">
    <property type="entry name" value="HLH, helix-loop-helix DNA-binding domain"/>
    <property type="match status" value="1"/>
</dbReference>
<feature type="region of interest" description="Disordered" evidence="9">
    <location>
        <begin position="3438"/>
        <end position="3521"/>
    </location>
</feature>
<feature type="compositionally biased region" description="Polar residues" evidence="9">
    <location>
        <begin position="3488"/>
        <end position="3521"/>
    </location>
</feature>
<keyword evidence="4 7" id="KW-0238">DNA-binding</keyword>
<dbReference type="PROSITE" id="PS50294">
    <property type="entry name" value="WD_REPEATS_REGION"/>
    <property type="match status" value="1"/>
</dbReference>
<dbReference type="Pfam" id="PF00010">
    <property type="entry name" value="HLH"/>
    <property type="match status" value="1"/>
</dbReference>
<proteinExistence type="predicted"/>
<feature type="domain" description="T-box" evidence="10">
    <location>
        <begin position="61"/>
        <end position="243"/>
    </location>
</feature>
<dbReference type="PANTHER" id="PTHR44813:SF1">
    <property type="entry name" value="MITOGEN-ACTIVATED PROTEIN KINASE-BINDING PROTEIN 1"/>
    <property type="match status" value="1"/>
</dbReference>
<reference evidence="12 13" key="1">
    <citation type="journal article" date="2019" name="Genome Biol. Evol.">
        <title>Whole-Genome Sequencing of the Giant Devil Catfish, Bagarius yarrelli.</title>
        <authorList>
            <person name="Jiang W."/>
            <person name="Lv Y."/>
            <person name="Cheng L."/>
            <person name="Yang K."/>
            <person name="Chao B."/>
            <person name="Wang X."/>
            <person name="Li Y."/>
            <person name="Pan X."/>
            <person name="You X."/>
            <person name="Zhang Y."/>
            <person name="Yang J."/>
            <person name="Li J."/>
            <person name="Zhang X."/>
            <person name="Liu S."/>
            <person name="Sun C."/>
            <person name="Yang J."/>
            <person name="Shi Q."/>
        </authorList>
    </citation>
    <scope>NUCLEOTIDE SEQUENCE [LARGE SCALE GENOMIC DNA]</scope>
    <source>
        <strain evidence="12">JWS20170419001</strain>
        <tissue evidence="12">Muscle</tissue>
    </source>
</reference>
<keyword evidence="3" id="KW-0805">Transcription regulation</keyword>
<feature type="compositionally biased region" description="Polar residues" evidence="9">
    <location>
        <begin position="1096"/>
        <end position="1114"/>
    </location>
</feature>
<organism evidence="12 13">
    <name type="scientific">Bagarius yarrelli</name>
    <name type="common">Goonch</name>
    <name type="synonym">Bagrus yarrelli</name>
    <dbReference type="NCBI Taxonomy" id="175774"/>
    <lineage>
        <taxon>Eukaryota</taxon>
        <taxon>Metazoa</taxon>
        <taxon>Chordata</taxon>
        <taxon>Craniata</taxon>
        <taxon>Vertebrata</taxon>
        <taxon>Euteleostomi</taxon>
        <taxon>Actinopterygii</taxon>
        <taxon>Neopterygii</taxon>
        <taxon>Teleostei</taxon>
        <taxon>Ostariophysi</taxon>
        <taxon>Siluriformes</taxon>
        <taxon>Sisoridae</taxon>
        <taxon>Sisorinae</taxon>
        <taxon>Bagarius</taxon>
    </lineage>
</organism>
<evidence type="ECO:0000256" key="1">
    <source>
        <dbReference type="ARBA" id="ARBA00022574"/>
    </source>
</evidence>
<evidence type="ECO:0000313" key="13">
    <source>
        <dbReference type="Proteomes" id="UP000319801"/>
    </source>
</evidence>
<dbReference type="InterPro" id="IPR011598">
    <property type="entry name" value="bHLH_dom"/>
</dbReference>
<feature type="compositionally biased region" description="Basic and acidic residues" evidence="9">
    <location>
        <begin position="2217"/>
        <end position="2228"/>
    </location>
</feature>
<dbReference type="Pfam" id="PF16059">
    <property type="entry name" value="MGA_dom"/>
    <property type="match status" value="1"/>
</dbReference>
<dbReference type="InterPro" id="IPR015943">
    <property type="entry name" value="WD40/YVTN_repeat-like_dom_sf"/>
</dbReference>
<feature type="compositionally biased region" description="Acidic residues" evidence="9">
    <location>
        <begin position="3197"/>
        <end position="3208"/>
    </location>
</feature>
<dbReference type="Gene3D" id="2.130.10.10">
    <property type="entry name" value="YVTN repeat-like/Quinoprotein amine dehydrogenase"/>
    <property type="match status" value="4"/>
</dbReference>
<dbReference type="InterPro" id="IPR032060">
    <property type="entry name" value="MGA_dom"/>
</dbReference>
<dbReference type="GO" id="GO:0003677">
    <property type="term" value="F:DNA binding"/>
    <property type="evidence" value="ECO:0007669"/>
    <property type="project" value="UniProtKB-UniRule"/>
</dbReference>
<comment type="subcellular location">
    <subcellularLocation>
        <location evidence="7">Nucleus</location>
    </subcellularLocation>
</comment>
<name>A0A556TSM1_BAGYA</name>
<dbReference type="GO" id="GO:0005737">
    <property type="term" value="C:cytoplasm"/>
    <property type="evidence" value="ECO:0007669"/>
    <property type="project" value="TreeGrafter"/>
</dbReference>
<feature type="compositionally biased region" description="Polar residues" evidence="9">
    <location>
        <begin position="2181"/>
        <end position="2200"/>
    </location>
</feature>
<dbReference type="SUPFAM" id="SSF50978">
    <property type="entry name" value="WD40 repeat-like"/>
    <property type="match status" value="2"/>
</dbReference>
<dbReference type="InterPro" id="IPR046360">
    <property type="entry name" value="T-box_DNA-bd"/>
</dbReference>
<dbReference type="GO" id="GO:0045893">
    <property type="term" value="P:positive regulation of DNA-templated transcription"/>
    <property type="evidence" value="ECO:0007669"/>
    <property type="project" value="InterPro"/>
</dbReference>
<feature type="region of interest" description="Disordered" evidence="9">
    <location>
        <begin position="2181"/>
        <end position="2249"/>
    </location>
</feature>
<feature type="compositionally biased region" description="Low complexity" evidence="9">
    <location>
        <begin position="3441"/>
        <end position="3462"/>
    </location>
</feature>
<feature type="region of interest" description="Disordered" evidence="9">
    <location>
        <begin position="1203"/>
        <end position="1226"/>
    </location>
</feature>
<dbReference type="InterPro" id="IPR036638">
    <property type="entry name" value="HLH_DNA-bd_sf"/>
</dbReference>
<dbReference type="SMART" id="SM00425">
    <property type="entry name" value="TBOX"/>
    <property type="match status" value="1"/>
</dbReference>
<evidence type="ECO:0000256" key="4">
    <source>
        <dbReference type="ARBA" id="ARBA00023125"/>
    </source>
</evidence>
<dbReference type="InterPro" id="IPR056161">
    <property type="entry name" value="WD40_MABP1-WDR62_1st"/>
</dbReference>
<dbReference type="GO" id="GO:0005634">
    <property type="term" value="C:nucleus"/>
    <property type="evidence" value="ECO:0007669"/>
    <property type="project" value="UniProtKB-SubCell"/>
</dbReference>